<sequence>MAPLDLAPSKARVAAYWLRWPHVSRGGSREAEGVWGHAEWETSILFGHAADSHSSAPTESTRAEYNARTKVMDRLTHQTSMSHEADSGLM</sequence>
<dbReference type="Proteomes" id="UP000324091">
    <property type="component" value="Chromosome 18"/>
</dbReference>
<reference evidence="1 2" key="1">
    <citation type="submission" date="2019-04" db="EMBL/GenBank/DDBJ databases">
        <title>Chromosome genome assembly for Takifugu flavidus.</title>
        <authorList>
            <person name="Xiao S."/>
        </authorList>
    </citation>
    <scope>NUCLEOTIDE SEQUENCE [LARGE SCALE GENOMIC DNA]</scope>
    <source>
        <strain evidence="1">HTHZ2018</strain>
        <tissue evidence="1">Muscle</tissue>
    </source>
</reference>
<comment type="caution">
    <text evidence="1">The sequence shown here is derived from an EMBL/GenBank/DDBJ whole genome shotgun (WGS) entry which is preliminary data.</text>
</comment>
<dbReference type="AlphaFoldDB" id="A0A5C6NTK6"/>
<name>A0A5C6NTK6_9TELE</name>
<protein>
    <submittedName>
        <fullName evidence="1">Uncharacterized protein</fullName>
    </submittedName>
</protein>
<gene>
    <name evidence="1" type="ORF">D4764_18G0009440</name>
</gene>
<organism evidence="1 2">
    <name type="scientific">Takifugu flavidus</name>
    <name type="common">sansaifugu</name>
    <dbReference type="NCBI Taxonomy" id="433684"/>
    <lineage>
        <taxon>Eukaryota</taxon>
        <taxon>Metazoa</taxon>
        <taxon>Chordata</taxon>
        <taxon>Craniata</taxon>
        <taxon>Vertebrata</taxon>
        <taxon>Euteleostomi</taxon>
        <taxon>Actinopterygii</taxon>
        <taxon>Neopterygii</taxon>
        <taxon>Teleostei</taxon>
        <taxon>Neoteleostei</taxon>
        <taxon>Acanthomorphata</taxon>
        <taxon>Eupercaria</taxon>
        <taxon>Tetraodontiformes</taxon>
        <taxon>Tetradontoidea</taxon>
        <taxon>Tetraodontidae</taxon>
        <taxon>Takifugu</taxon>
    </lineage>
</organism>
<evidence type="ECO:0000313" key="2">
    <source>
        <dbReference type="Proteomes" id="UP000324091"/>
    </source>
</evidence>
<proteinExistence type="predicted"/>
<evidence type="ECO:0000313" key="1">
    <source>
        <dbReference type="EMBL" id="TWW70138.1"/>
    </source>
</evidence>
<accession>A0A5C6NTK6</accession>
<dbReference type="EMBL" id="RHFK02000010">
    <property type="protein sequence ID" value="TWW70138.1"/>
    <property type="molecule type" value="Genomic_DNA"/>
</dbReference>
<keyword evidence="2" id="KW-1185">Reference proteome</keyword>